<dbReference type="RefSeq" id="XP_008481498.1">
    <property type="nucleotide sequence ID" value="XM_008483276.1"/>
</dbReference>
<dbReference type="GeneID" id="103518217"/>
<dbReference type="GO" id="GO:0003676">
    <property type="term" value="F:nucleic acid binding"/>
    <property type="evidence" value="ECO:0007669"/>
    <property type="project" value="InterPro"/>
</dbReference>
<reference evidence="10 11" key="1">
    <citation type="submission" date="2025-04" db="UniProtKB">
        <authorList>
            <consortium name="RefSeq"/>
        </authorList>
    </citation>
    <scope>IDENTIFICATION</scope>
</reference>
<dbReference type="SUPFAM" id="SSF53098">
    <property type="entry name" value="Ribonuclease H-like"/>
    <property type="match status" value="1"/>
</dbReference>
<dbReference type="InterPro" id="IPR041373">
    <property type="entry name" value="RT_RNaseH"/>
</dbReference>
<keyword evidence="5" id="KW-0378">Hydrolase</keyword>
<dbReference type="PROSITE" id="PS50994">
    <property type="entry name" value="INTEGRASE"/>
    <property type="match status" value="1"/>
</dbReference>
<dbReference type="PANTHER" id="PTHR37984">
    <property type="entry name" value="PROTEIN CBG26694"/>
    <property type="match status" value="1"/>
</dbReference>
<dbReference type="RefSeq" id="XP_008482825.1">
    <property type="nucleotide sequence ID" value="XM_008484603.1"/>
</dbReference>
<dbReference type="GO" id="GO:0016787">
    <property type="term" value="F:hydrolase activity"/>
    <property type="evidence" value="ECO:0007669"/>
    <property type="project" value="UniProtKB-KW"/>
</dbReference>
<evidence type="ECO:0000256" key="3">
    <source>
        <dbReference type="ARBA" id="ARBA00022722"/>
    </source>
</evidence>
<gene>
    <name evidence="11" type="primary">LOC103519515</name>
    <name evidence="10" type="synonym">LOC103518217</name>
</gene>
<evidence type="ECO:0000313" key="10">
    <source>
        <dbReference type="RefSeq" id="XP_008481498.1"/>
    </source>
</evidence>
<accession>A0A1S3DJC9</accession>
<evidence type="ECO:0000313" key="11">
    <source>
        <dbReference type="RefSeq" id="XP_008482825.1"/>
    </source>
</evidence>
<dbReference type="Proteomes" id="UP000079169">
    <property type="component" value="Unplaced"/>
</dbReference>
<dbReference type="GO" id="GO:0015074">
    <property type="term" value="P:DNA integration"/>
    <property type="evidence" value="ECO:0007669"/>
    <property type="project" value="InterPro"/>
</dbReference>
<dbReference type="Pfam" id="PF00665">
    <property type="entry name" value="rve"/>
    <property type="match status" value="1"/>
</dbReference>
<dbReference type="GO" id="GO:0042575">
    <property type="term" value="C:DNA polymerase complex"/>
    <property type="evidence" value="ECO:0007669"/>
    <property type="project" value="UniProtKB-ARBA"/>
</dbReference>
<proteinExistence type="predicted"/>
<dbReference type="KEGG" id="dci:103518217"/>
<dbReference type="GO" id="GO:0004519">
    <property type="term" value="F:endonuclease activity"/>
    <property type="evidence" value="ECO:0007669"/>
    <property type="project" value="UniProtKB-KW"/>
</dbReference>
<evidence type="ECO:0000313" key="9">
    <source>
        <dbReference type="Proteomes" id="UP000079169"/>
    </source>
</evidence>
<dbReference type="InterPro" id="IPR001584">
    <property type="entry name" value="Integrase_cat-core"/>
</dbReference>
<dbReference type="GeneID" id="103519515"/>
<dbReference type="CDD" id="cd09274">
    <property type="entry name" value="RNase_HI_RT_Ty3"/>
    <property type="match status" value="1"/>
</dbReference>
<dbReference type="Pfam" id="PF17917">
    <property type="entry name" value="RT_RNaseH"/>
    <property type="match status" value="1"/>
</dbReference>
<organism evidence="9 11">
    <name type="scientific">Diaphorina citri</name>
    <name type="common">Asian citrus psyllid</name>
    <dbReference type="NCBI Taxonomy" id="121845"/>
    <lineage>
        <taxon>Eukaryota</taxon>
        <taxon>Metazoa</taxon>
        <taxon>Ecdysozoa</taxon>
        <taxon>Arthropoda</taxon>
        <taxon>Hexapoda</taxon>
        <taxon>Insecta</taxon>
        <taxon>Pterygota</taxon>
        <taxon>Neoptera</taxon>
        <taxon>Paraneoptera</taxon>
        <taxon>Hemiptera</taxon>
        <taxon>Sternorrhyncha</taxon>
        <taxon>Psylloidea</taxon>
        <taxon>Psyllidae</taxon>
        <taxon>Diaphorininae</taxon>
        <taxon>Diaphorina</taxon>
    </lineage>
</organism>
<evidence type="ECO:0000256" key="6">
    <source>
        <dbReference type="ARBA" id="ARBA00022918"/>
    </source>
</evidence>
<dbReference type="InterPro" id="IPR043502">
    <property type="entry name" value="DNA/RNA_pol_sf"/>
</dbReference>
<dbReference type="Gene3D" id="3.30.70.270">
    <property type="match status" value="1"/>
</dbReference>
<dbReference type="InterPro" id="IPR050951">
    <property type="entry name" value="Retrovirus_Pol_polyprotein"/>
</dbReference>
<name>A0A1S3DJC9_DIACI</name>
<evidence type="ECO:0000256" key="2">
    <source>
        <dbReference type="ARBA" id="ARBA00022695"/>
    </source>
</evidence>
<sequence>MFSYYSKWVPSFSEKVRPLLKSKFPLQDEEIQAFNTLKNDIAKASTAAIQDNVPFTVETDASHYAIAATLSQQGRPIAFFSRTLNKSELQHASIEKEAYAILESLKYWRHYLISRPFQIITDQRSVSFMFDQKHKSKIKNEKIMRWRLELSCFNFDIVYRPGAENAPADALSRISASINSRPDLATLHNNLCHPGITRMTHWVRAKNLPFSVEDIRKVINACPVCAELKPQYYSHQGHLIKATYPFERLSVDFKGPLPSKTKNRYILTIIDEYSRFPFAFPCSDVSTNTVIKHLSHLFLLFGTPGYIHSDRGAAFMSAELKSFLSSQGVATSRTTPYNPRGNGQCERYNGIIWKTVMLALRSRHMRTEYWEDILDIALHSIRSLLCTATNATPHERMFNHPRRSCNGTSLPTWLTKAGPVLMKNMNRKSKYDPLVEEVELLEANDEYAHVRLPDGRETTVSTRHLAPPGSTEIQPTLQQLDPTLQQPADIGELENQPGEPEIVEEVPPDSNRA</sequence>
<protein>
    <submittedName>
        <fullName evidence="10">Uncharacterized protein LOC103518217</fullName>
    </submittedName>
    <submittedName>
        <fullName evidence="11">Uncharacterized protein LOC103519515</fullName>
    </submittedName>
</protein>
<feature type="region of interest" description="Disordered" evidence="7">
    <location>
        <begin position="453"/>
        <end position="513"/>
    </location>
</feature>
<keyword evidence="9" id="KW-1185">Reference proteome</keyword>
<feature type="domain" description="Integrase catalytic" evidence="8">
    <location>
        <begin position="241"/>
        <end position="401"/>
    </location>
</feature>
<evidence type="ECO:0000256" key="4">
    <source>
        <dbReference type="ARBA" id="ARBA00022759"/>
    </source>
</evidence>
<feature type="compositionally biased region" description="Low complexity" evidence="7">
    <location>
        <begin position="474"/>
        <end position="487"/>
    </location>
</feature>
<dbReference type="GO" id="GO:0003964">
    <property type="term" value="F:RNA-directed DNA polymerase activity"/>
    <property type="evidence" value="ECO:0007669"/>
    <property type="project" value="UniProtKB-KW"/>
</dbReference>
<dbReference type="InterPro" id="IPR043128">
    <property type="entry name" value="Rev_trsase/Diguanyl_cyclase"/>
</dbReference>
<dbReference type="PANTHER" id="PTHR37984:SF15">
    <property type="entry name" value="INTEGRASE CATALYTIC DOMAIN-CONTAINING PROTEIN"/>
    <property type="match status" value="1"/>
</dbReference>
<dbReference type="STRING" id="121845.A0A1S3DJC9"/>
<dbReference type="PaxDb" id="121845-A0A1S3DJC9"/>
<dbReference type="AlphaFoldDB" id="A0A1S3DJC9"/>
<evidence type="ECO:0000256" key="1">
    <source>
        <dbReference type="ARBA" id="ARBA00022679"/>
    </source>
</evidence>
<evidence type="ECO:0000256" key="5">
    <source>
        <dbReference type="ARBA" id="ARBA00022801"/>
    </source>
</evidence>
<evidence type="ECO:0000259" key="8">
    <source>
        <dbReference type="PROSITE" id="PS50994"/>
    </source>
</evidence>
<keyword evidence="1" id="KW-0808">Transferase</keyword>
<dbReference type="Gene3D" id="3.30.420.10">
    <property type="entry name" value="Ribonuclease H-like superfamily/Ribonuclease H"/>
    <property type="match status" value="1"/>
</dbReference>
<evidence type="ECO:0000256" key="7">
    <source>
        <dbReference type="SAM" id="MobiDB-lite"/>
    </source>
</evidence>
<keyword evidence="6" id="KW-0695">RNA-directed DNA polymerase</keyword>
<dbReference type="OMA" id="PHERLIN"/>
<keyword evidence="2" id="KW-0548">Nucleotidyltransferase</keyword>
<keyword evidence="4" id="KW-0255">Endonuclease</keyword>
<dbReference type="InterPro" id="IPR036397">
    <property type="entry name" value="RNaseH_sf"/>
</dbReference>
<dbReference type="SUPFAM" id="SSF56672">
    <property type="entry name" value="DNA/RNA polymerases"/>
    <property type="match status" value="1"/>
</dbReference>
<keyword evidence="3" id="KW-0540">Nuclease</keyword>
<dbReference type="KEGG" id="dci:103519515"/>
<dbReference type="InterPro" id="IPR012337">
    <property type="entry name" value="RNaseH-like_sf"/>
</dbReference>